<dbReference type="Proteomes" id="UP001232992">
    <property type="component" value="Unassembled WGS sequence"/>
</dbReference>
<evidence type="ECO:0008006" key="3">
    <source>
        <dbReference type="Google" id="ProtNLM"/>
    </source>
</evidence>
<comment type="caution">
    <text evidence="1">The sequence shown here is derived from an EMBL/GenBank/DDBJ whole genome shotgun (WGS) entry which is preliminary data.</text>
</comment>
<reference evidence="1 2" key="1">
    <citation type="submission" date="2023-01" db="EMBL/GenBank/DDBJ databases">
        <title>Novel diversity within Roseofilum (Cyanobacteria; Desertifilaceae) from marine benthic mats with descriptions of four novel species.</title>
        <authorList>
            <person name="Wang Y."/>
            <person name="Berthold D.E."/>
            <person name="Hu J."/>
            <person name="Lefler F.W."/>
            <person name="Laughinghouse H.D. IV."/>
        </authorList>
    </citation>
    <scope>NUCLEOTIDE SEQUENCE [LARGE SCALE GENOMIC DNA]</scope>
    <source>
        <strain evidence="1 2">BLCC-M143</strain>
    </source>
</reference>
<keyword evidence="2" id="KW-1185">Reference proteome</keyword>
<sequence>MDRDVSLTDDVLALLGEQPQLNFNLPNPEDEEIPEPEFQERLDTAWLVCDRFDLQTDIWRGRILRAIRDREKKGGDGRGTGFLNWLKSKEISKTQAYSLIQLARSADTLVEEGQLEPDAVNNFSKRAFVETAKAPPEVQQLVTDAASRGDRITRREVKQLADEWTAMSSDLLPNTVKEKAASGTMAPRHLAPLVKELGKLPDTHLQSIQEEITASPDVDTVKQMTSEARNLAKYLDAAAQVQTLSESSVDLELALDEALRLGCLSTASELLKQATQLEQTTAKLYLTWKRLSNLADRLYVDTGASTPQLRSLLDRLGALTNEILEVPLEETTNDESRSAHTIRLQWLSPS</sequence>
<proteinExistence type="predicted"/>
<accession>A0ABT7BRG3</accession>
<protein>
    <recommendedName>
        <fullName evidence="3">DUF3102 domain-containing protein</fullName>
    </recommendedName>
</protein>
<dbReference type="RefSeq" id="WP_283756440.1">
    <property type="nucleotide sequence ID" value="NZ_JAQOSQ010000001.1"/>
</dbReference>
<dbReference type="EMBL" id="JAQOSQ010000001">
    <property type="protein sequence ID" value="MDJ1181787.1"/>
    <property type="molecule type" value="Genomic_DNA"/>
</dbReference>
<gene>
    <name evidence="1" type="ORF">PMH09_01140</name>
</gene>
<name>A0ABT7BRG3_9CYAN</name>
<organism evidence="1 2">
    <name type="scientific">Roseofilum casamattae BLCC-M143</name>
    <dbReference type="NCBI Taxonomy" id="3022442"/>
    <lineage>
        <taxon>Bacteria</taxon>
        <taxon>Bacillati</taxon>
        <taxon>Cyanobacteriota</taxon>
        <taxon>Cyanophyceae</taxon>
        <taxon>Desertifilales</taxon>
        <taxon>Desertifilaceae</taxon>
        <taxon>Roseofilum</taxon>
        <taxon>Roseofilum casamattae</taxon>
    </lineage>
</organism>
<evidence type="ECO:0000313" key="1">
    <source>
        <dbReference type="EMBL" id="MDJ1181787.1"/>
    </source>
</evidence>
<evidence type="ECO:0000313" key="2">
    <source>
        <dbReference type="Proteomes" id="UP001232992"/>
    </source>
</evidence>